<dbReference type="SUPFAM" id="SSF53098">
    <property type="entry name" value="Ribonuclease H-like"/>
    <property type="match status" value="1"/>
</dbReference>
<proteinExistence type="predicted"/>
<dbReference type="InterPro" id="IPR041373">
    <property type="entry name" value="RT_RNaseH"/>
</dbReference>
<gene>
    <name evidence="19" type="ORF">OSJNBb0047D08.19</name>
</gene>
<dbReference type="InterPro" id="IPR021109">
    <property type="entry name" value="Peptidase_aspartic_dom_sf"/>
</dbReference>
<dbReference type="Gene3D" id="2.40.70.10">
    <property type="entry name" value="Acid Proteases"/>
    <property type="match status" value="1"/>
</dbReference>
<feature type="domain" description="Reverse transcriptase" evidence="17">
    <location>
        <begin position="739"/>
        <end position="918"/>
    </location>
</feature>
<dbReference type="InterPro" id="IPR043128">
    <property type="entry name" value="Rev_trsase/Diguanyl_cyclase"/>
</dbReference>
<dbReference type="InterPro" id="IPR041588">
    <property type="entry name" value="Integrase_H2C2"/>
</dbReference>
<keyword evidence="13" id="KW-0239">DNA-directed DNA polymerase</keyword>
<dbReference type="GO" id="GO:0015074">
    <property type="term" value="P:DNA integration"/>
    <property type="evidence" value="ECO:0007669"/>
    <property type="project" value="UniProtKB-KW"/>
</dbReference>
<keyword evidence="12" id="KW-0695">RNA-directed DNA polymerase</keyword>
<evidence type="ECO:0000256" key="4">
    <source>
        <dbReference type="ARBA" id="ARBA00022695"/>
    </source>
</evidence>
<name>Q10II1_ORYSJ</name>
<keyword evidence="4" id="KW-0548">Nucleotidyltransferase</keyword>
<dbReference type="FunFam" id="3.30.420.10:FF:000032">
    <property type="entry name" value="Retrovirus-related Pol polyprotein from transposon 297-like Protein"/>
    <property type="match status" value="1"/>
</dbReference>
<organism evidence="19 20">
    <name type="scientific">Oryza sativa subsp. japonica</name>
    <name type="common">Rice</name>
    <dbReference type="NCBI Taxonomy" id="39947"/>
    <lineage>
        <taxon>Eukaryota</taxon>
        <taxon>Viridiplantae</taxon>
        <taxon>Streptophyta</taxon>
        <taxon>Embryophyta</taxon>
        <taxon>Tracheophyta</taxon>
        <taxon>Spermatophyta</taxon>
        <taxon>Magnoliopsida</taxon>
        <taxon>Liliopsida</taxon>
        <taxon>Poales</taxon>
        <taxon>Poaceae</taxon>
        <taxon>BOP clade</taxon>
        <taxon>Oryzoideae</taxon>
        <taxon>Oryzeae</taxon>
        <taxon>Oryzinae</taxon>
        <taxon>Oryza</taxon>
        <taxon>Oryza sativa</taxon>
    </lineage>
</organism>
<evidence type="ECO:0000256" key="14">
    <source>
        <dbReference type="ARBA" id="ARBA00023125"/>
    </source>
</evidence>
<keyword evidence="2" id="KW-0645">Protease</keyword>
<dbReference type="SUPFAM" id="SSF56672">
    <property type="entry name" value="DNA/RNA polymerases"/>
    <property type="match status" value="1"/>
</dbReference>
<dbReference type="GO" id="GO:0006508">
    <property type="term" value="P:proteolysis"/>
    <property type="evidence" value="ECO:0007669"/>
    <property type="project" value="UniProtKB-KW"/>
</dbReference>
<dbReference type="InterPro" id="IPR001584">
    <property type="entry name" value="Integrase_cat-core"/>
</dbReference>
<dbReference type="PANTHER" id="PTHR37984:SF5">
    <property type="entry name" value="PROTEIN NYNRIN-LIKE"/>
    <property type="match status" value="1"/>
</dbReference>
<protein>
    <recommendedName>
        <fullName evidence="1">RNA-directed DNA polymerase</fullName>
        <ecNumber evidence="1">2.7.7.49</ecNumber>
    </recommendedName>
</protein>
<keyword evidence="9" id="KW-0378">Hydrolase</keyword>
<dbReference type="CDD" id="cd00024">
    <property type="entry name" value="CD_CSD"/>
    <property type="match status" value="1"/>
</dbReference>
<feature type="compositionally biased region" description="Low complexity" evidence="16">
    <location>
        <begin position="268"/>
        <end position="287"/>
    </location>
</feature>
<keyword evidence="8" id="KW-0255">Endonuclease</keyword>
<feature type="compositionally biased region" description="Polar residues" evidence="16">
    <location>
        <begin position="473"/>
        <end position="493"/>
    </location>
</feature>
<evidence type="ECO:0000313" key="19">
    <source>
        <dbReference type="EMBL" id="AAO73263.1"/>
    </source>
</evidence>
<evidence type="ECO:0000256" key="1">
    <source>
        <dbReference type="ARBA" id="ARBA00012493"/>
    </source>
</evidence>
<dbReference type="GO" id="GO:0003887">
    <property type="term" value="F:DNA-directed DNA polymerase activity"/>
    <property type="evidence" value="ECO:0007669"/>
    <property type="project" value="UniProtKB-KW"/>
</dbReference>
<evidence type="ECO:0000256" key="5">
    <source>
        <dbReference type="ARBA" id="ARBA00022722"/>
    </source>
</evidence>
<evidence type="ECO:0000259" key="17">
    <source>
        <dbReference type="PROSITE" id="PS50878"/>
    </source>
</evidence>
<dbReference type="InterPro" id="IPR005162">
    <property type="entry name" value="Retrotrans_gag_dom"/>
</dbReference>
<evidence type="ECO:0000256" key="16">
    <source>
        <dbReference type="SAM" id="MobiDB-lite"/>
    </source>
</evidence>
<evidence type="ECO:0000256" key="12">
    <source>
        <dbReference type="ARBA" id="ARBA00022918"/>
    </source>
</evidence>
<dbReference type="Gene3D" id="1.10.340.70">
    <property type="match status" value="1"/>
</dbReference>
<dbReference type="InterPro" id="IPR012337">
    <property type="entry name" value="RNaseH-like_sf"/>
</dbReference>
<evidence type="ECO:0000256" key="9">
    <source>
        <dbReference type="ARBA" id="ARBA00022801"/>
    </source>
</evidence>
<dbReference type="Gene3D" id="3.30.420.10">
    <property type="entry name" value="Ribonuclease H-like superfamily/Ribonuclease H"/>
    <property type="match status" value="2"/>
</dbReference>
<feature type="region of interest" description="Disordered" evidence="16">
    <location>
        <begin position="265"/>
        <end position="287"/>
    </location>
</feature>
<keyword evidence="6" id="KW-0479">Metal-binding</keyword>
<dbReference type="CDD" id="cd01647">
    <property type="entry name" value="RT_LTR"/>
    <property type="match status" value="1"/>
</dbReference>
<reference evidence="20" key="1">
    <citation type="journal article" date="2005" name="Nature">
        <title>The map-based sequence of the rice genome.</title>
        <authorList>
            <consortium name="International rice genome sequencing project (IRGSP)"/>
            <person name="Matsumoto T."/>
            <person name="Wu J."/>
            <person name="Kanamori H."/>
            <person name="Katayose Y."/>
            <person name="Fujisawa M."/>
            <person name="Namiki N."/>
            <person name="Mizuno H."/>
            <person name="Yamamoto K."/>
            <person name="Antonio B.A."/>
            <person name="Baba T."/>
            <person name="Sakata K."/>
            <person name="Nagamura Y."/>
            <person name="Aoki H."/>
            <person name="Arikawa K."/>
            <person name="Arita K."/>
            <person name="Bito T."/>
            <person name="Chiden Y."/>
            <person name="Fujitsuka N."/>
            <person name="Fukunaka R."/>
            <person name="Hamada M."/>
            <person name="Harada C."/>
            <person name="Hayashi A."/>
            <person name="Hijishita S."/>
            <person name="Honda M."/>
            <person name="Hosokawa S."/>
            <person name="Ichikawa Y."/>
            <person name="Idonuma A."/>
            <person name="Iijima M."/>
            <person name="Ikeda M."/>
            <person name="Ikeno M."/>
            <person name="Ito K."/>
            <person name="Ito S."/>
            <person name="Ito T."/>
            <person name="Ito Y."/>
            <person name="Ito Y."/>
            <person name="Iwabuchi A."/>
            <person name="Kamiya K."/>
            <person name="Karasawa W."/>
            <person name="Kurita K."/>
            <person name="Katagiri S."/>
            <person name="Kikuta A."/>
            <person name="Kobayashi H."/>
            <person name="Kobayashi N."/>
            <person name="Machita K."/>
            <person name="Maehara T."/>
            <person name="Masukawa M."/>
            <person name="Mizubayashi T."/>
            <person name="Mukai Y."/>
            <person name="Nagasaki H."/>
            <person name="Nagata Y."/>
            <person name="Naito S."/>
            <person name="Nakashima M."/>
            <person name="Nakama Y."/>
            <person name="Nakamichi Y."/>
            <person name="Nakamura M."/>
            <person name="Meguro A."/>
            <person name="Negishi M."/>
            <person name="Ohta I."/>
            <person name="Ohta T."/>
            <person name="Okamoto M."/>
            <person name="Ono N."/>
            <person name="Saji S."/>
            <person name="Sakaguchi M."/>
            <person name="Sakai K."/>
            <person name="Shibata M."/>
            <person name="Shimokawa T."/>
            <person name="Song J."/>
            <person name="Takazaki Y."/>
            <person name="Terasawa K."/>
            <person name="Tsugane M."/>
            <person name="Tsuji K."/>
            <person name="Ueda S."/>
            <person name="Waki K."/>
            <person name="Yamagata H."/>
            <person name="Yamamoto M."/>
            <person name="Yamamoto S."/>
            <person name="Yamane H."/>
            <person name="Yoshiki S."/>
            <person name="Yoshihara R."/>
            <person name="Yukawa K."/>
            <person name="Zhong H."/>
            <person name="Yano M."/>
            <person name="Yuan Q."/>
            <person name="Ouyang S."/>
            <person name="Liu J."/>
            <person name="Jones K.M."/>
            <person name="Gansberger K."/>
            <person name="Moffat K."/>
            <person name="Hill J."/>
            <person name="Bera J."/>
            <person name="Fadrosh D."/>
            <person name="Jin S."/>
            <person name="Johri S."/>
            <person name="Kim M."/>
            <person name="Overton L."/>
            <person name="Reardon M."/>
            <person name="Tsitrin T."/>
            <person name="Vuong H."/>
            <person name="Weaver B."/>
            <person name="Ciecko A."/>
            <person name="Tallon L."/>
            <person name="Jackson J."/>
            <person name="Pai G."/>
            <person name="Aken S.V."/>
            <person name="Utterback T."/>
            <person name="Reidmuller S."/>
            <person name="Feldblyum T."/>
            <person name="Hsiao J."/>
            <person name="Zismann V."/>
            <person name="Iobst S."/>
            <person name="de Vazeille A.R."/>
            <person name="Buell C.R."/>
            <person name="Ying K."/>
            <person name="Li Y."/>
            <person name="Lu T."/>
            <person name="Huang Y."/>
            <person name="Zhao Q."/>
            <person name="Feng Q."/>
            <person name="Zhang L."/>
            <person name="Zhu J."/>
            <person name="Weng Q."/>
            <person name="Mu J."/>
            <person name="Lu Y."/>
            <person name="Fan D."/>
            <person name="Liu Y."/>
            <person name="Guan J."/>
            <person name="Zhang Y."/>
            <person name="Yu S."/>
            <person name="Liu X."/>
            <person name="Zhang Y."/>
            <person name="Hong G."/>
            <person name="Han B."/>
            <person name="Choisne N."/>
            <person name="Demange N."/>
            <person name="Orjeda G."/>
            <person name="Samain S."/>
            <person name="Cattolico L."/>
            <person name="Pelletier E."/>
            <person name="Couloux A."/>
            <person name="Segurens B."/>
            <person name="Wincker P."/>
            <person name="D'Hont A."/>
            <person name="Scarpelli C."/>
            <person name="Weissenbach J."/>
            <person name="Salanoubat M."/>
            <person name="Quetier F."/>
            <person name="Yu Y."/>
            <person name="Kim H.R."/>
            <person name="Rambo T."/>
            <person name="Currie J."/>
            <person name="Collura K."/>
            <person name="Luo M."/>
            <person name="Yang T."/>
            <person name="Ammiraju J.S.S."/>
            <person name="Engler F."/>
            <person name="Soderlund C."/>
            <person name="Wing R.A."/>
            <person name="Palmer L.E."/>
            <person name="de la Bastide M."/>
            <person name="Spiegel L."/>
            <person name="Nascimento L."/>
            <person name="Zutavern T."/>
            <person name="O'Shaughnessy A."/>
            <person name="Dike S."/>
            <person name="Dedhia N."/>
            <person name="Preston R."/>
            <person name="Balija V."/>
            <person name="McCombie W.R."/>
            <person name="Chow T."/>
            <person name="Chen H."/>
            <person name="Chung M."/>
            <person name="Chen C."/>
            <person name="Shaw J."/>
            <person name="Wu H."/>
            <person name="Hsiao K."/>
            <person name="Chao Y."/>
            <person name="Chu M."/>
            <person name="Cheng C."/>
            <person name="Hour A."/>
            <person name="Lee P."/>
            <person name="Lin S."/>
            <person name="Lin Y."/>
            <person name="Liou J."/>
            <person name="Liu S."/>
            <person name="Hsing Y."/>
            <person name="Raghuvanshi S."/>
            <person name="Mohanty A."/>
            <person name="Bharti A.K."/>
            <person name="Gaur A."/>
            <person name="Gupta V."/>
            <person name="Kumar D."/>
            <person name="Ravi V."/>
            <person name="Vij S."/>
            <person name="Kapur A."/>
            <person name="Khurana P."/>
            <person name="Khurana P."/>
            <person name="Khurana J.P."/>
            <person name="Tyagi A.K."/>
            <person name="Gaikwad K."/>
            <person name="Singh A."/>
            <person name="Dalal V."/>
            <person name="Srivastava S."/>
            <person name="Dixit A."/>
            <person name="Pal A.K."/>
            <person name="Ghazi I.A."/>
            <person name="Yadav M."/>
            <person name="Pandit A."/>
            <person name="Bhargava A."/>
            <person name="Sureshbabu K."/>
            <person name="Batra K."/>
            <person name="Sharma T.R."/>
            <person name="Mohapatra T."/>
            <person name="Singh N.K."/>
            <person name="Messing J."/>
            <person name="Nelson A.B."/>
            <person name="Fuks G."/>
            <person name="Kavchok S."/>
            <person name="Keizer G."/>
            <person name="Linton E."/>
            <person name="Llaca V."/>
            <person name="Song R."/>
            <person name="Tanyolac B."/>
            <person name="Young S."/>
            <person name="Ho-Il K."/>
            <person name="Hahn J.H."/>
            <person name="Sangsakoo G."/>
            <person name="Vanavichit A."/>
            <person name="de Mattos Luiz.A.T."/>
            <person name="Zimmer P.D."/>
            <person name="Malone G."/>
            <person name="Dellagostin O."/>
            <person name="de Oliveira A.C."/>
            <person name="Bevan M."/>
            <person name="Bancroft I."/>
            <person name="Minx P."/>
            <person name="Cordum H."/>
            <person name="Wilson R."/>
            <person name="Cheng Z."/>
            <person name="Jin W."/>
            <person name="Jiang J."/>
            <person name="Leong S.A."/>
            <person name="Iwama H."/>
            <person name="Gojobori T."/>
            <person name="Itoh T."/>
            <person name="Niimura Y."/>
            <person name="Fujii Y."/>
            <person name="Habara T."/>
            <person name="Sakai H."/>
            <person name="Sato Y."/>
            <person name="Wilson G."/>
            <person name="Kumar K."/>
            <person name="McCouch S."/>
            <person name="Juretic N."/>
            <person name="Hoen D."/>
            <person name="Wright S."/>
            <person name="Bruskiewich R."/>
            <person name="Bureau T."/>
            <person name="Miyao A."/>
            <person name="Hirochika H."/>
            <person name="Nishikawa T."/>
            <person name="Kadowaki K."/>
            <person name="Sugiura M."/>
            <person name="Burr B."/>
            <person name="Sasaki T."/>
        </authorList>
    </citation>
    <scope>NUCLEOTIDE SEQUENCE [LARGE SCALE GENOMIC DNA]</scope>
    <source>
        <strain evidence="20">cv. Nipponbare</strain>
    </source>
</reference>
<evidence type="ECO:0000313" key="20">
    <source>
        <dbReference type="Proteomes" id="UP000000763"/>
    </source>
</evidence>
<dbReference type="InterPro" id="IPR043502">
    <property type="entry name" value="DNA/RNA_pol_sf"/>
</dbReference>
<dbReference type="InterPro" id="IPR036397">
    <property type="entry name" value="RNaseH_sf"/>
</dbReference>
<dbReference type="GO" id="GO:0003677">
    <property type="term" value="F:DNA binding"/>
    <property type="evidence" value="ECO:0007669"/>
    <property type="project" value="UniProtKB-KW"/>
</dbReference>
<dbReference type="SUPFAM" id="SSF54160">
    <property type="entry name" value="Chromo domain-like"/>
    <property type="match status" value="1"/>
</dbReference>
<evidence type="ECO:0000256" key="2">
    <source>
        <dbReference type="ARBA" id="ARBA00022670"/>
    </source>
</evidence>
<dbReference type="Pfam" id="PF00078">
    <property type="entry name" value="RVT_1"/>
    <property type="match status" value="1"/>
</dbReference>
<dbReference type="EC" id="2.7.7.49" evidence="1"/>
<dbReference type="Pfam" id="PF03732">
    <property type="entry name" value="Retrotrans_gag"/>
    <property type="match status" value="1"/>
</dbReference>
<reference evidence="20" key="2">
    <citation type="journal article" date="2008" name="Nucleic Acids Res.">
        <title>The rice annotation project database (RAP-DB): 2008 update.</title>
        <authorList>
            <consortium name="The rice annotation project (RAP)"/>
        </authorList>
    </citation>
    <scope>GENOME REANNOTATION</scope>
    <source>
        <strain evidence="20">cv. Nipponbare</strain>
    </source>
</reference>
<dbReference type="FunFam" id="3.30.70.270:FF:000020">
    <property type="entry name" value="Transposon Tf2-6 polyprotein-like Protein"/>
    <property type="match status" value="1"/>
</dbReference>
<evidence type="ECO:0000256" key="7">
    <source>
        <dbReference type="ARBA" id="ARBA00022750"/>
    </source>
</evidence>
<dbReference type="SUPFAM" id="SSF50630">
    <property type="entry name" value="Acid proteases"/>
    <property type="match status" value="1"/>
</dbReference>
<dbReference type="GO" id="GO:0006310">
    <property type="term" value="P:DNA recombination"/>
    <property type="evidence" value="ECO:0007669"/>
    <property type="project" value="UniProtKB-KW"/>
</dbReference>
<dbReference type="PANTHER" id="PTHR37984">
    <property type="entry name" value="PROTEIN CBG26694"/>
    <property type="match status" value="1"/>
</dbReference>
<keyword evidence="14" id="KW-0238">DNA-binding</keyword>
<dbReference type="Pfam" id="PF17917">
    <property type="entry name" value="RT_RNaseH"/>
    <property type="match status" value="1"/>
</dbReference>
<keyword evidence="15" id="KW-0233">DNA recombination</keyword>
<dbReference type="CDD" id="cd09274">
    <property type="entry name" value="RNase_HI_RT_Ty3"/>
    <property type="match status" value="1"/>
</dbReference>
<evidence type="ECO:0000259" key="18">
    <source>
        <dbReference type="PROSITE" id="PS50994"/>
    </source>
</evidence>
<feature type="domain" description="Integrase catalytic" evidence="18">
    <location>
        <begin position="1283"/>
        <end position="1446"/>
    </location>
</feature>
<dbReference type="Gene3D" id="3.30.70.270">
    <property type="match status" value="2"/>
</dbReference>
<dbReference type="EMBL" id="AC137925">
    <property type="protein sequence ID" value="AAO73263.1"/>
    <property type="molecule type" value="Genomic_DNA"/>
</dbReference>
<accession>Q10II1</accession>
<evidence type="ECO:0000256" key="3">
    <source>
        <dbReference type="ARBA" id="ARBA00022679"/>
    </source>
</evidence>
<evidence type="ECO:0000256" key="6">
    <source>
        <dbReference type="ARBA" id="ARBA00022723"/>
    </source>
</evidence>
<dbReference type="InterPro" id="IPR016197">
    <property type="entry name" value="Chromo-like_dom_sf"/>
</dbReference>
<dbReference type="GO" id="GO:0004190">
    <property type="term" value="F:aspartic-type endopeptidase activity"/>
    <property type="evidence" value="ECO:0007669"/>
    <property type="project" value="UniProtKB-KW"/>
</dbReference>
<dbReference type="InterPro" id="IPR056924">
    <property type="entry name" value="SH3_Tf2-1"/>
</dbReference>
<keyword evidence="11" id="KW-0229">DNA integration</keyword>
<dbReference type="Gene3D" id="3.10.10.10">
    <property type="entry name" value="HIV Type 1 Reverse Transcriptase, subunit A, domain 1"/>
    <property type="match status" value="1"/>
</dbReference>
<keyword evidence="10" id="KW-0460">Magnesium</keyword>
<keyword evidence="5" id="KW-0540">Nuclease</keyword>
<dbReference type="Pfam" id="PF24626">
    <property type="entry name" value="SH3_Tf2-1"/>
    <property type="match status" value="1"/>
</dbReference>
<dbReference type="Pfam" id="PF08284">
    <property type="entry name" value="RVP_2"/>
    <property type="match status" value="1"/>
</dbReference>
<dbReference type="Pfam" id="PF17921">
    <property type="entry name" value="Integrase_H2C2"/>
    <property type="match status" value="1"/>
</dbReference>
<dbReference type="GO" id="GO:0003964">
    <property type="term" value="F:RNA-directed DNA polymerase activity"/>
    <property type="evidence" value="ECO:0007669"/>
    <property type="project" value="UniProtKB-KW"/>
</dbReference>
<dbReference type="InterPro" id="IPR050951">
    <property type="entry name" value="Retrovirus_Pol_polyprotein"/>
</dbReference>
<keyword evidence="3" id="KW-0808">Transferase</keyword>
<evidence type="ECO:0000256" key="15">
    <source>
        <dbReference type="ARBA" id="ARBA00023172"/>
    </source>
</evidence>
<dbReference type="PROSITE" id="PS50878">
    <property type="entry name" value="RT_POL"/>
    <property type="match status" value="1"/>
</dbReference>
<sequence>MVRCGGLCYARGIVTAPFRAPGLEWYIPGLEIDLYSRMPRYKAEYLFGVEGFVQELRTMSFAIGFGTAPFYAQIPHDRHEEKCRVKVTLNSNSEDIPSVMFEAGGRNYIHACQEVARIAIGELRDRYSDQLADTEYRYHPRQPQGSDRGSYLETEGIENDATTRHLVEMLWAMDETRAETVLAAQDREDRNRGKICKLEDKVDRLEKELAALKGEAPPQKARIRLTARKRALFVPRYQLAPKVRVVEKEVTPALADPPVVNMVLTRSNGNGPNNNNNNNNNNNGENPTLAQVLAQQAQLMNMMMQQLQNQQNQGNNHAPPQNKLAEFLRVRPPIFSSTTNPVEAGDWLHVIEKKLDLLQCTDQEKVSFASHQLHGPASEWWDHFRLNRTTAEPITWLEFTAAFRKTHIPLGVVSLKKREFRSLTQGSRSVTEYLHEFNRLARYAPEEKLVDKAIRQEDKYNRMEQKKRRIAQFKTQQGNNQKPRLTLGPQSMPQGDPGHYADKCPKPRRVKVVPTQSNSTAPASKARVNHVAAAEAQDAPDVILGMFLVNLVPATVLFDSGATHSFLSMSFAGNHGMEVEDLRRPMMVSTPSNQALSLQRSPSVRIEIQGVPFLANLILLESKDLDVILGMDWLARYKGVIDCANRKVTLTSNDGRVVTVYALSSESLRSRLNQITLEEISIVREYPDVFPDDLPGMPPKRDIEFRIDLVPGTTPIHKRPYRMAANELAEVKRQVDDLLQKGYIRPSSSPWGAPVIFVEKKDHTQRMCVDYRALNDVTIKNKYPLPRIDDLFDQLKGATVFSKIDLRSGYHQLRIKEEDIPKTAFTTRYGLFECTVMSFGLTNAPAFFMNLMNKVFMEYLDKFVVVFIDDILIYSRTKEEHEEHLRLALDKLREHQLYAKFSKCEFWLFEVKFLGHVISAGGVAVDPSNVESVTNWKQPKTVSEIRSFLGLAGYYQRFIENFSKIAKPMTRLLQKDVKYKWSEECEQSFQELKNRLISAPILILPDPKKGFQVYCDASKFGLGCVLMQDGKVVAYASRQLRPHEKNYTTHDLELAAVVHALKIWRHYLFGTRTEVYTDHKSLKYIFTQPDLNMRQQRWLELIKDYDMGIHYHPGKANVVADALSRKGYCNATEGRQLPLELCKEFEKLNLGIVSRGFIATLEAKPTLIDQVREAQINDPDIQEIKKNMRRGKAIGFLEDEQGTVWLGERICVPDNKDLKDAILKEAHDTLYSIHPGSTKMYQDLKEGFWWASMKREIAEYVAVCDVCQRVKAEHQKPAGLLQPLKIPEWKWEEIGMDFITGLPRTSSGHDSIWVIVDRLTKVAHFIPVKTTYSGSRLAELYMARIVCLHGVPKKIVSDRGSQFTSNFWKKLQEEMGSKLNFSTAYHPQTDGQTERVNQILEDMLRACALDFGGSWDKNLPYAEFSYNNSYQASLQMAPYEALYGRKCRTPLLWDQTGERQVFGTDILREAEEKVKIIQERLRVAQSRHKSYADNRRRDLSFGEGDYVYLRVTPFRGVHRFHTKGKLAPRFVGPYKIASRRGEVAYQLELPQSLAGVHNVFHVSQLKKCLRVPTEEANLEQIEVQEDLTYIEKPIRILEIDERRTTNRVIRFCKVQWSNHSEEESTWEREDELKSAHPHLFASSYESRGRDSV</sequence>
<evidence type="ECO:0000256" key="8">
    <source>
        <dbReference type="ARBA" id="ARBA00022759"/>
    </source>
</evidence>
<dbReference type="CDD" id="cd00303">
    <property type="entry name" value="retropepsin_like"/>
    <property type="match status" value="1"/>
</dbReference>
<feature type="region of interest" description="Disordered" evidence="16">
    <location>
        <begin position="473"/>
        <end position="494"/>
    </location>
</feature>
<evidence type="ECO:0000256" key="11">
    <source>
        <dbReference type="ARBA" id="ARBA00022908"/>
    </source>
</evidence>
<keyword evidence="7" id="KW-0064">Aspartyl protease</keyword>
<evidence type="ECO:0000256" key="13">
    <source>
        <dbReference type="ARBA" id="ARBA00022932"/>
    </source>
</evidence>
<dbReference type="InterPro" id="IPR000477">
    <property type="entry name" value="RT_dom"/>
</dbReference>
<dbReference type="GO" id="GO:0046872">
    <property type="term" value="F:metal ion binding"/>
    <property type="evidence" value="ECO:0007669"/>
    <property type="project" value="UniProtKB-KW"/>
</dbReference>
<dbReference type="PROSITE" id="PS50994">
    <property type="entry name" value="INTEGRASE"/>
    <property type="match status" value="1"/>
</dbReference>
<dbReference type="GO" id="GO:0004519">
    <property type="term" value="F:endonuclease activity"/>
    <property type="evidence" value="ECO:0007669"/>
    <property type="project" value="UniProtKB-KW"/>
</dbReference>
<evidence type="ECO:0000256" key="10">
    <source>
        <dbReference type="ARBA" id="ARBA00022842"/>
    </source>
</evidence>
<dbReference type="Proteomes" id="UP000000763">
    <property type="component" value="Chromosome 3"/>
</dbReference>